<sequence length="76" mass="8148">MPPKNSTSRSTCSKTKAIVDDDKSDDDMSMKSISLSETGKDIDNVSEESEDDDLVVDQSPSPPPIGTKQGKGKKSM</sequence>
<feature type="region of interest" description="Disordered" evidence="1">
    <location>
        <begin position="1"/>
        <end position="76"/>
    </location>
</feature>
<dbReference type="Proteomes" id="UP000054549">
    <property type="component" value="Unassembled WGS sequence"/>
</dbReference>
<feature type="compositionally biased region" description="Acidic residues" evidence="1">
    <location>
        <begin position="44"/>
        <end position="55"/>
    </location>
</feature>
<keyword evidence="3" id="KW-1185">Reference proteome</keyword>
<evidence type="ECO:0000313" key="2">
    <source>
        <dbReference type="EMBL" id="KIL56678.1"/>
    </source>
</evidence>
<name>A0A0C2WKH8_AMAMK</name>
<organism evidence="2 3">
    <name type="scientific">Amanita muscaria (strain Koide BX008)</name>
    <dbReference type="NCBI Taxonomy" id="946122"/>
    <lineage>
        <taxon>Eukaryota</taxon>
        <taxon>Fungi</taxon>
        <taxon>Dikarya</taxon>
        <taxon>Basidiomycota</taxon>
        <taxon>Agaricomycotina</taxon>
        <taxon>Agaricomycetes</taxon>
        <taxon>Agaricomycetidae</taxon>
        <taxon>Agaricales</taxon>
        <taxon>Pluteineae</taxon>
        <taxon>Amanitaceae</taxon>
        <taxon>Amanita</taxon>
    </lineage>
</organism>
<dbReference type="HOGENOM" id="CLU_2653982_0_0_1"/>
<gene>
    <name evidence="2" type="ORF">M378DRAFT_16865</name>
</gene>
<proteinExistence type="predicted"/>
<feature type="compositionally biased region" description="Polar residues" evidence="1">
    <location>
        <begin position="1"/>
        <end position="14"/>
    </location>
</feature>
<feature type="compositionally biased region" description="Basic and acidic residues" evidence="1">
    <location>
        <begin position="17"/>
        <end position="29"/>
    </location>
</feature>
<dbReference type="AlphaFoldDB" id="A0A0C2WKH8"/>
<dbReference type="InParanoid" id="A0A0C2WKH8"/>
<dbReference type="EMBL" id="KN818406">
    <property type="protein sequence ID" value="KIL56678.1"/>
    <property type="molecule type" value="Genomic_DNA"/>
</dbReference>
<accession>A0A0C2WKH8</accession>
<evidence type="ECO:0000256" key="1">
    <source>
        <dbReference type="SAM" id="MobiDB-lite"/>
    </source>
</evidence>
<reference evidence="2 3" key="1">
    <citation type="submission" date="2014-04" db="EMBL/GenBank/DDBJ databases">
        <title>Evolutionary Origins and Diversification of the Mycorrhizal Mutualists.</title>
        <authorList>
            <consortium name="DOE Joint Genome Institute"/>
            <consortium name="Mycorrhizal Genomics Consortium"/>
            <person name="Kohler A."/>
            <person name="Kuo A."/>
            <person name="Nagy L.G."/>
            <person name="Floudas D."/>
            <person name="Copeland A."/>
            <person name="Barry K.W."/>
            <person name="Cichocki N."/>
            <person name="Veneault-Fourrey C."/>
            <person name="LaButti K."/>
            <person name="Lindquist E.A."/>
            <person name="Lipzen A."/>
            <person name="Lundell T."/>
            <person name="Morin E."/>
            <person name="Murat C."/>
            <person name="Riley R."/>
            <person name="Ohm R."/>
            <person name="Sun H."/>
            <person name="Tunlid A."/>
            <person name="Henrissat B."/>
            <person name="Grigoriev I.V."/>
            <person name="Hibbett D.S."/>
            <person name="Martin F."/>
        </authorList>
    </citation>
    <scope>NUCLEOTIDE SEQUENCE [LARGE SCALE GENOMIC DNA]</scope>
    <source>
        <strain evidence="2 3">Koide BX008</strain>
    </source>
</reference>
<evidence type="ECO:0000313" key="3">
    <source>
        <dbReference type="Proteomes" id="UP000054549"/>
    </source>
</evidence>
<protein>
    <submittedName>
        <fullName evidence="2">Uncharacterized protein</fullName>
    </submittedName>
</protein>